<dbReference type="GeneID" id="92361239"/>
<dbReference type="GO" id="GO:0003723">
    <property type="term" value="F:RNA binding"/>
    <property type="evidence" value="ECO:0007669"/>
    <property type="project" value="UniProtKB-UniRule"/>
</dbReference>
<dbReference type="AlphaFoldDB" id="A0A836KKS7"/>
<evidence type="ECO:0000259" key="3">
    <source>
        <dbReference type="PROSITE" id="PS50102"/>
    </source>
</evidence>
<keyword evidence="5" id="KW-1185">Reference proteome</keyword>
<comment type="caution">
    <text evidence="4">The sequence shown here is derived from an EMBL/GenBank/DDBJ whole genome shotgun (WGS) entry which is preliminary data.</text>
</comment>
<feature type="domain" description="RRM" evidence="3">
    <location>
        <begin position="12"/>
        <end position="93"/>
    </location>
</feature>
<sequence>MTAAAASWSPDYAVVITGLPAQGISAHDVRQFMTFCGAVKDVRLFPAASTSSSASATRSALVLFESSSSVPYAEVLGGGVFRGKAVFVRRATAAEVETLSVCCDAEPVAVEAAAVPLPPVQASVAAPAHASVVGNGAPVPSNLLQQVSQTISDQRGRFWTQVREGVMKLAHSAATLEIKAAEAVAEARITQVPPSVHGNGPAPQQYYHTPAQPQWGEQPTWQRTPKY</sequence>
<dbReference type="RefSeq" id="XP_067062873.1">
    <property type="nucleotide sequence ID" value="XM_067207305.1"/>
</dbReference>
<evidence type="ECO:0000256" key="2">
    <source>
        <dbReference type="SAM" id="MobiDB-lite"/>
    </source>
</evidence>
<organism evidence="4 5">
    <name type="scientific">Leishmania orientalis</name>
    <dbReference type="NCBI Taxonomy" id="2249476"/>
    <lineage>
        <taxon>Eukaryota</taxon>
        <taxon>Discoba</taxon>
        <taxon>Euglenozoa</taxon>
        <taxon>Kinetoplastea</taxon>
        <taxon>Metakinetoplastina</taxon>
        <taxon>Trypanosomatida</taxon>
        <taxon>Trypanosomatidae</taxon>
        <taxon>Leishmaniinae</taxon>
        <taxon>Leishmania</taxon>
    </lineage>
</organism>
<gene>
    <name evidence="4" type="ORF">LSCM4_05361</name>
</gene>
<protein>
    <recommendedName>
        <fullName evidence="3">RRM domain-containing protein</fullName>
    </recommendedName>
</protein>
<evidence type="ECO:0000313" key="5">
    <source>
        <dbReference type="Proteomes" id="UP000674143"/>
    </source>
</evidence>
<evidence type="ECO:0000313" key="4">
    <source>
        <dbReference type="EMBL" id="KAG5477966.1"/>
    </source>
</evidence>
<name>A0A836KKS7_9TRYP</name>
<evidence type="ECO:0000256" key="1">
    <source>
        <dbReference type="PROSITE-ProRule" id="PRU00176"/>
    </source>
</evidence>
<feature type="region of interest" description="Disordered" evidence="2">
    <location>
        <begin position="195"/>
        <end position="227"/>
    </location>
</feature>
<reference evidence="5" key="1">
    <citation type="journal article" date="2021" name="Microbiol. Resour. Announc.">
        <title>LGAAP: Leishmaniinae Genome Assembly and Annotation Pipeline.</title>
        <authorList>
            <person name="Almutairi H."/>
            <person name="Urbaniak M.D."/>
            <person name="Bates M.D."/>
            <person name="Jariyapan N."/>
            <person name="Kwakye-Nuako G."/>
            <person name="Thomaz-Soccol V."/>
            <person name="Al-Salem W.S."/>
            <person name="Dillon R.J."/>
            <person name="Bates P.A."/>
            <person name="Gatherer D."/>
        </authorList>
    </citation>
    <scope>NUCLEOTIDE SEQUENCE [LARGE SCALE GENOMIC DNA]</scope>
</reference>
<dbReference type="SUPFAM" id="SSF54928">
    <property type="entry name" value="RNA-binding domain, RBD"/>
    <property type="match status" value="1"/>
</dbReference>
<dbReference type="SMR" id="A0A836KKS7"/>
<keyword evidence="1" id="KW-0694">RNA-binding</keyword>
<feature type="compositionally biased region" description="Polar residues" evidence="2">
    <location>
        <begin position="211"/>
        <end position="227"/>
    </location>
</feature>
<dbReference type="PROSITE" id="PS50102">
    <property type="entry name" value="RRM"/>
    <property type="match status" value="1"/>
</dbReference>
<dbReference type="KEGG" id="loi:92361239"/>
<reference evidence="5" key="2">
    <citation type="journal article" date="2021" name="Sci. Data">
        <title>Chromosome-scale genome sequencing, assembly and annotation of six genomes from subfamily Leishmaniinae.</title>
        <authorList>
            <person name="Almutairi H."/>
            <person name="Urbaniak M.D."/>
            <person name="Bates M.D."/>
            <person name="Jariyapan N."/>
            <person name="Kwakye-Nuako G."/>
            <person name="Thomaz Soccol V."/>
            <person name="Al-Salem W.S."/>
            <person name="Dillon R.J."/>
            <person name="Bates P.A."/>
            <person name="Gatherer D."/>
        </authorList>
    </citation>
    <scope>NUCLEOTIDE SEQUENCE [LARGE SCALE GENOMIC DNA]</scope>
</reference>
<dbReference type="InterPro" id="IPR035979">
    <property type="entry name" value="RBD_domain_sf"/>
</dbReference>
<dbReference type="Proteomes" id="UP000674143">
    <property type="component" value="Unassembled WGS sequence"/>
</dbReference>
<accession>A0A836KKS7</accession>
<dbReference type="InterPro" id="IPR000504">
    <property type="entry name" value="RRM_dom"/>
</dbReference>
<proteinExistence type="predicted"/>
<dbReference type="EMBL" id="JAFHLR010000024">
    <property type="protein sequence ID" value="KAG5477966.1"/>
    <property type="molecule type" value="Genomic_DNA"/>
</dbReference>